<evidence type="ECO:0000259" key="2">
    <source>
        <dbReference type="Pfam" id="PF01370"/>
    </source>
</evidence>
<organism evidence="3 4">
    <name type="scientific">Nocardia brasiliensis</name>
    <dbReference type="NCBI Taxonomy" id="37326"/>
    <lineage>
        <taxon>Bacteria</taxon>
        <taxon>Bacillati</taxon>
        <taxon>Actinomycetota</taxon>
        <taxon>Actinomycetes</taxon>
        <taxon>Mycobacteriales</taxon>
        <taxon>Nocardiaceae</taxon>
        <taxon>Nocardia</taxon>
    </lineage>
</organism>
<gene>
    <name evidence="3" type="ORF">F5X71_14025</name>
</gene>
<name>A0A6G9XQV6_NOCBR</name>
<feature type="region of interest" description="Disordered" evidence="1">
    <location>
        <begin position="1"/>
        <end position="20"/>
    </location>
</feature>
<reference evidence="3 4" key="1">
    <citation type="journal article" date="2019" name="ACS Chem. Biol.">
        <title>Identification and Mobilization of a Cryptic Antibiotic Biosynthesis Gene Locus from a Human-Pathogenic Nocardia Isolate.</title>
        <authorList>
            <person name="Herisse M."/>
            <person name="Ishida K."/>
            <person name="Porter J.L."/>
            <person name="Howden B."/>
            <person name="Hertweck C."/>
            <person name="Stinear T.P."/>
            <person name="Pidot S.J."/>
        </authorList>
    </citation>
    <scope>NUCLEOTIDE SEQUENCE [LARGE SCALE GENOMIC DNA]</scope>
    <source>
        <strain evidence="3 4">AUSMDU00024985</strain>
    </source>
</reference>
<dbReference type="PANTHER" id="PTHR43245">
    <property type="entry name" value="BIFUNCTIONAL POLYMYXIN RESISTANCE PROTEIN ARNA"/>
    <property type="match status" value="1"/>
</dbReference>
<accession>A0A6G9XQV6</accession>
<feature type="compositionally biased region" description="Basic and acidic residues" evidence="1">
    <location>
        <begin position="8"/>
        <end position="20"/>
    </location>
</feature>
<evidence type="ECO:0000256" key="1">
    <source>
        <dbReference type="SAM" id="MobiDB-lite"/>
    </source>
</evidence>
<sequence>MRAPIVLDRGRPRSPHERAERRAAVTRTAVVIGGSGYLGRGIGEFLAAHGWRVVPVGRAEFDVAAAPIAALTELLSGAELVVNAAGALWQVSDAQMVTANTVLMQRLLDAVTALPRPAMVVQLGSVYEYGSGHGGTVDESTPPRPETAYGRTKLAATEALRRWPGDGVVLRCSTVIGARAPRAGLLGSIAHRLAELSVEDAVPRVLELPALRGSVDVLDLRDLGAAVLAAANAPAAAADAAVVNIASGAAVPVEFAVHRLIELSGVAVRLVGVGGAGSPRAAAGAPPISIERAYRRLGWAPRFALDDTLRALWRYTSEARTGASNT</sequence>
<proteinExistence type="predicted"/>
<dbReference type="SUPFAM" id="SSF51735">
    <property type="entry name" value="NAD(P)-binding Rossmann-fold domains"/>
    <property type="match status" value="1"/>
</dbReference>
<dbReference type="Pfam" id="PF01370">
    <property type="entry name" value="Epimerase"/>
    <property type="match status" value="1"/>
</dbReference>
<dbReference type="AlphaFoldDB" id="A0A6G9XQV6"/>
<feature type="domain" description="NAD-dependent epimerase/dehydratase" evidence="2">
    <location>
        <begin position="30"/>
        <end position="246"/>
    </location>
</feature>
<evidence type="ECO:0000313" key="4">
    <source>
        <dbReference type="Proteomes" id="UP000501705"/>
    </source>
</evidence>
<dbReference type="Proteomes" id="UP000501705">
    <property type="component" value="Chromosome"/>
</dbReference>
<dbReference type="PANTHER" id="PTHR43245:SF55">
    <property type="entry name" value="NAD(P)-BINDING DOMAIN-CONTAINING PROTEIN"/>
    <property type="match status" value="1"/>
</dbReference>
<dbReference type="EMBL" id="CP046171">
    <property type="protein sequence ID" value="QIS03285.1"/>
    <property type="molecule type" value="Genomic_DNA"/>
</dbReference>
<dbReference type="InterPro" id="IPR050177">
    <property type="entry name" value="Lipid_A_modif_metabolic_enz"/>
</dbReference>
<dbReference type="InterPro" id="IPR036291">
    <property type="entry name" value="NAD(P)-bd_dom_sf"/>
</dbReference>
<dbReference type="InterPro" id="IPR001509">
    <property type="entry name" value="Epimerase_deHydtase"/>
</dbReference>
<evidence type="ECO:0000313" key="3">
    <source>
        <dbReference type="EMBL" id="QIS03285.1"/>
    </source>
</evidence>
<protein>
    <submittedName>
        <fullName evidence="3">NAD-dependent epimerase/dehydratase family protein</fullName>
    </submittedName>
</protein>
<dbReference type="Gene3D" id="3.40.50.720">
    <property type="entry name" value="NAD(P)-binding Rossmann-like Domain"/>
    <property type="match status" value="1"/>
</dbReference>